<reference evidence="2 3" key="1">
    <citation type="submission" date="2018-11" db="EMBL/GenBank/DDBJ databases">
        <authorList>
            <consortium name="Pathogen Informatics"/>
        </authorList>
    </citation>
    <scope>NUCLEOTIDE SEQUENCE [LARGE SCALE GENOMIC DNA]</scope>
</reference>
<gene>
    <name evidence="2" type="ORF">DILT_LOCUS8998</name>
</gene>
<evidence type="ECO:0000313" key="3">
    <source>
        <dbReference type="Proteomes" id="UP000281553"/>
    </source>
</evidence>
<evidence type="ECO:0000256" key="1">
    <source>
        <dbReference type="SAM" id="MobiDB-lite"/>
    </source>
</evidence>
<sequence>MPQRGMIPQQEQPPPRARGPSVGSMPTNQRLAQRQNSMPEGPRHMGHPESPTPYRAMR</sequence>
<proteinExistence type="predicted"/>
<name>A0A3P7LNE6_DIBLA</name>
<feature type="compositionally biased region" description="Polar residues" evidence="1">
    <location>
        <begin position="24"/>
        <end position="38"/>
    </location>
</feature>
<evidence type="ECO:0000313" key="2">
    <source>
        <dbReference type="EMBL" id="VDN13167.1"/>
    </source>
</evidence>
<feature type="region of interest" description="Disordered" evidence="1">
    <location>
        <begin position="1"/>
        <end position="58"/>
    </location>
</feature>
<protein>
    <submittedName>
        <fullName evidence="2">Uncharacterized protein</fullName>
    </submittedName>
</protein>
<keyword evidence="3" id="KW-1185">Reference proteome</keyword>
<dbReference type="EMBL" id="UYRU01055752">
    <property type="protein sequence ID" value="VDN13167.1"/>
    <property type="molecule type" value="Genomic_DNA"/>
</dbReference>
<dbReference type="AlphaFoldDB" id="A0A3P7LNE6"/>
<accession>A0A3P7LNE6</accession>
<dbReference type="Proteomes" id="UP000281553">
    <property type="component" value="Unassembled WGS sequence"/>
</dbReference>
<organism evidence="2 3">
    <name type="scientific">Dibothriocephalus latus</name>
    <name type="common">Fish tapeworm</name>
    <name type="synonym">Diphyllobothrium latum</name>
    <dbReference type="NCBI Taxonomy" id="60516"/>
    <lineage>
        <taxon>Eukaryota</taxon>
        <taxon>Metazoa</taxon>
        <taxon>Spiralia</taxon>
        <taxon>Lophotrochozoa</taxon>
        <taxon>Platyhelminthes</taxon>
        <taxon>Cestoda</taxon>
        <taxon>Eucestoda</taxon>
        <taxon>Diphyllobothriidea</taxon>
        <taxon>Diphyllobothriidae</taxon>
        <taxon>Dibothriocephalus</taxon>
    </lineage>
</organism>